<dbReference type="AlphaFoldDB" id="A0AAW1VSN4"/>
<accession>A0AAW1VSN4</accession>
<dbReference type="EMBL" id="JBEDUW010000007">
    <property type="protein sequence ID" value="KAK9910996.1"/>
    <property type="molecule type" value="Genomic_DNA"/>
</dbReference>
<keyword evidence="2" id="KW-1185">Reference proteome</keyword>
<sequence>MANVVQEGPTSTVQPSVSSIAVSTCDPIMFPDDCDDYADEVIKKAKTSTSTSSSSSYLQYYIDMPILDLADGLEFNLSDARKQDMEQEEHRAEDILTARLARPNWMTALEGMQSGTTETNIETTSN</sequence>
<protein>
    <submittedName>
        <fullName evidence="1">Uncharacterized protein</fullName>
    </submittedName>
</protein>
<reference evidence="1 2" key="1">
    <citation type="journal article" date="2023" name="G3 (Bethesda)">
        <title>A chromosome-length genome assembly and annotation of blackberry (Rubus argutus, cv. 'Hillquist').</title>
        <authorList>
            <person name="Bruna T."/>
            <person name="Aryal R."/>
            <person name="Dudchenko O."/>
            <person name="Sargent D.J."/>
            <person name="Mead D."/>
            <person name="Buti M."/>
            <person name="Cavallini A."/>
            <person name="Hytonen T."/>
            <person name="Andres J."/>
            <person name="Pham M."/>
            <person name="Weisz D."/>
            <person name="Mascagni F."/>
            <person name="Usai G."/>
            <person name="Natali L."/>
            <person name="Bassil N."/>
            <person name="Fernandez G.E."/>
            <person name="Lomsadze A."/>
            <person name="Armour M."/>
            <person name="Olukolu B."/>
            <person name="Poorten T."/>
            <person name="Britton C."/>
            <person name="Davik J."/>
            <person name="Ashrafi H."/>
            <person name="Aiden E.L."/>
            <person name="Borodovsky M."/>
            <person name="Worthington M."/>
        </authorList>
    </citation>
    <scope>NUCLEOTIDE SEQUENCE [LARGE SCALE GENOMIC DNA]</scope>
    <source>
        <strain evidence="1">PI 553951</strain>
    </source>
</reference>
<evidence type="ECO:0000313" key="2">
    <source>
        <dbReference type="Proteomes" id="UP001457282"/>
    </source>
</evidence>
<dbReference type="Proteomes" id="UP001457282">
    <property type="component" value="Unassembled WGS sequence"/>
</dbReference>
<comment type="caution">
    <text evidence="1">The sequence shown here is derived from an EMBL/GenBank/DDBJ whole genome shotgun (WGS) entry which is preliminary data.</text>
</comment>
<organism evidence="1 2">
    <name type="scientific">Rubus argutus</name>
    <name type="common">Southern blackberry</name>
    <dbReference type="NCBI Taxonomy" id="59490"/>
    <lineage>
        <taxon>Eukaryota</taxon>
        <taxon>Viridiplantae</taxon>
        <taxon>Streptophyta</taxon>
        <taxon>Embryophyta</taxon>
        <taxon>Tracheophyta</taxon>
        <taxon>Spermatophyta</taxon>
        <taxon>Magnoliopsida</taxon>
        <taxon>eudicotyledons</taxon>
        <taxon>Gunneridae</taxon>
        <taxon>Pentapetalae</taxon>
        <taxon>rosids</taxon>
        <taxon>fabids</taxon>
        <taxon>Rosales</taxon>
        <taxon>Rosaceae</taxon>
        <taxon>Rosoideae</taxon>
        <taxon>Rosoideae incertae sedis</taxon>
        <taxon>Rubus</taxon>
    </lineage>
</organism>
<gene>
    <name evidence="1" type="ORF">M0R45_034926</name>
</gene>
<evidence type="ECO:0000313" key="1">
    <source>
        <dbReference type="EMBL" id="KAK9910996.1"/>
    </source>
</evidence>
<name>A0AAW1VSN4_RUBAR</name>
<proteinExistence type="predicted"/>